<protein>
    <submittedName>
        <fullName evidence="9">Cytochrome c peroxidase</fullName>
    </submittedName>
</protein>
<gene>
    <name evidence="9" type="ORF">SAMN05192529_104158</name>
</gene>
<reference evidence="9 10" key="1">
    <citation type="submission" date="2016-10" db="EMBL/GenBank/DDBJ databases">
        <authorList>
            <person name="de Groot N.N."/>
        </authorList>
    </citation>
    <scope>NUCLEOTIDE SEQUENCE [LARGE SCALE GENOMIC DNA]</scope>
    <source>
        <strain evidence="9 10">Vu-144</strain>
    </source>
</reference>
<dbReference type="InterPro" id="IPR038352">
    <property type="entry name" value="Imelysin_sf"/>
</dbReference>
<dbReference type="GO" id="GO:0030313">
    <property type="term" value="C:cell envelope"/>
    <property type="evidence" value="ECO:0007669"/>
    <property type="project" value="UniProtKB-SubCell"/>
</dbReference>
<proteinExistence type="predicted"/>
<accession>A0A1H3X228</accession>
<evidence type="ECO:0000256" key="5">
    <source>
        <dbReference type="ARBA" id="ARBA00023002"/>
    </source>
</evidence>
<keyword evidence="10" id="KW-1185">Reference proteome</keyword>
<dbReference type="STRING" id="551991.SAMN05192529_104158"/>
<dbReference type="GO" id="GO:0020037">
    <property type="term" value="F:heme binding"/>
    <property type="evidence" value="ECO:0007669"/>
    <property type="project" value="InterPro"/>
</dbReference>
<evidence type="ECO:0000256" key="6">
    <source>
        <dbReference type="ARBA" id="ARBA00023004"/>
    </source>
</evidence>
<feature type="domain" description="Cytochrome c" evidence="8">
    <location>
        <begin position="317"/>
        <end position="420"/>
    </location>
</feature>
<dbReference type="InterPro" id="IPR004852">
    <property type="entry name" value="Di-haem_cyt_c_peroxidsae"/>
</dbReference>
<keyword evidence="6 7" id="KW-0408">Iron</keyword>
<dbReference type="Gene3D" id="1.20.1420.20">
    <property type="entry name" value="M75 peptidase, HXXE motif"/>
    <property type="match status" value="1"/>
</dbReference>
<evidence type="ECO:0000256" key="1">
    <source>
        <dbReference type="ARBA" id="ARBA00004196"/>
    </source>
</evidence>
<dbReference type="OrthoDB" id="9805202at2"/>
<keyword evidence="9" id="KW-0575">Peroxidase</keyword>
<evidence type="ECO:0000259" key="8">
    <source>
        <dbReference type="PROSITE" id="PS51007"/>
    </source>
</evidence>
<keyword evidence="5" id="KW-0560">Oxidoreductase</keyword>
<sequence>MKYRKTGLVLLLLLGLFMAGFTSINKEQNAYNQKENHSRAKKIHREIQQQIQQFRDYLQDSLLLVASQPHLNQKEVEHCFIKSRLLFKKFEWATSYFTADLTNRLNGPPVQEIENADLLDPTLARGSDPMGLQVIEELIYPQIDTNSPKALSDGINYLIHNTDYLIDYYADHGFVDWRILDAAKLEIFRIITLGITGYDASLCLNSIQEAAVAINSLRQALSYYIDRKHQPELLNQLIAAEAYLKDHQDFNSFDRAAFITLFANPVSSAIYQLEKELPGPKIHYNRLLNQDINTMFDSGAFNVNAFTPGAKFDITPAKVALGKRLFYDKMLSGTHTRNCASCHQPDLDYTDGQVTPADILDSSKHISRNAPTLVNAALQSNYFYDMRALTLEDQIRDVISNKHEMDGSLSAAIQYVRNNPTYKKLFAQAFPSNHWDNKIDNDQFTNALASYVRSLVKLNSRFDEYMQGKKNQLSQQEIRGFNLFMGKAKCGTCHFMPLFNGITPPKYIQSETEVLGTPKSLTDSTLDPDLGYYAIIGVDSYKYAFKIPTIRNISKTAPYMHNGVYNTLEEVMEFYNNAGAVGLGIDLPNQTLSTDSLGLSKDEQNDIIAFMKSLDSK</sequence>
<evidence type="ECO:0000313" key="10">
    <source>
        <dbReference type="Proteomes" id="UP000199041"/>
    </source>
</evidence>
<dbReference type="SUPFAM" id="SSF46626">
    <property type="entry name" value="Cytochrome c"/>
    <property type="match status" value="2"/>
</dbReference>
<organism evidence="9 10">
    <name type="scientific">Arachidicoccus rhizosphaerae</name>
    <dbReference type="NCBI Taxonomy" id="551991"/>
    <lineage>
        <taxon>Bacteria</taxon>
        <taxon>Pseudomonadati</taxon>
        <taxon>Bacteroidota</taxon>
        <taxon>Chitinophagia</taxon>
        <taxon>Chitinophagales</taxon>
        <taxon>Chitinophagaceae</taxon>
        <taxon>Arachidicoccus</taxon>
    </lineage>
</organism>
<feature type="domain" description="Cytochrome c" evidence="8">
    <location>
        <begin position="475"/>
        <end position="615"/>
    </location>
</feature>
<dbReference type="InterPro" id="IPR036909">
    <property type="entry name" value="Cyt_c-like_dom_sf"/>
</dbReference>
<dbReference type="InterPro" id="IPR009056">
    <property type="entry name" value="Cyt_c-like_dom"/>
</dbReference>
<dbReference type="PROSITE" id="PS51007">
    <property type="entry name" value="CYTC"/>
    <property type="match status" value="2"/>
</dbReference>
<evidence type="ECO:0000313" key="9">
    <source>
        <dbReference type="EMBL" id="SDZ93459.1"/>
    </source>
</evidence>
<name>A0A1H3X228_9BACT</name>
<dbReference type="PANTHER" id="PTHR30600">
    <property type="entry name" value="CYTOCHROME C PEROXIDASE-RELATED"/>
    <property type="match status" value="1"/>
</dbReference>
<dbReference type="GO" id="GO:0046872">
    <property type="term" value="F:metal ion binding"/>
    <property type="evidence" value="ECO:0007669"/>
    <property type="project" value="UniProtKB-KW"/>
</dbReference>
<keyword evidence="4" id="KW-0732">Signal</keyword>
<keyword evidence="3 7" id="KW-0479">Metal-binding</keyword>
<dbReference type="Pfam" id="PF03150">
    <property type="entry name" value="CCP_MauG"/>
    <property type="match status" value="1"/>
</dbReference>
<dbReference type="Gene3D" id="1.10.760.10">
    <property type="entry name" value="Cytochrome c-like domain"/>
    <property type="match status" value="2"/>
</dbReference>
<dbReference type="GO" id="GO:0004130">
    <property type="term" value="F:cytochrome-c peroxidase activity"/>
    <property type="evidence" value="ECO:0007669"/>
    <property type="project" value="TreeGrafter"/>
</dbReference>
<dbReference type="Proteomes" id="UP000199041">
    <property type="component" value="Unassembled WGS sequence"/>
</dbReference>
<evidence type="ECO:0000256" key="3">
    <source>
        <dbReference type="ARBA" id="ARBA00022723"/>
    </source>
</evidence>
<evidence type="ECO:0000256" key="4">
    <source>
        <dbReference type="ARBA" id="ARBA00022729"/>
    </source>
</evidence>
<dbReference type="RefSeq" id="WP_091394697.1">
    <property type="nucleotide sequence ID" value="NZ_FNQY01000004.1"/>
</dbReference>
<keyword evidence="2 7" id="KW-0349">Heme</keyword>
<evidence type="ECO:0000256" key="2">
    <source>
        <dbReference type="ARBA" id="ARBA00022617"/>
    </source>
</evidence>
<dbReference type="EMBL" id="FNQY01000004">
    <property type="protein sequence ID" value="SDZ93459.1"/>
    <property type="molecule type" value="Genomic_DNA"/>
</dbReference>
<dbReference type="GO" id="GO:0009055">
    <property type="term" value="F:electron transfer activity"/>
    <property type="evidence" value="ECO:0007669"/>
    <property type="project" value="InterPro"/>
</dbReference>
<evidence type="ECO:0000256" key="7">
    <source>
        <dbReference type="PROSITE-ProRule" id="PRU00433"/>
    </source>
</evidence>
<comment type="subcellular location">
    <subcellularLocation>
        <location evidence="1">Cell envelope</location>
    </subcellularLocation>
</comment>
<dbReference type="AlphaFoldDB" id="A0A1H3X228"/>
<dbReference type="PANTHER" id="PTHR30600:SF10">
    <property type="entry name" value="BLL6722 PROTEIN"/>
    <property type="match status" value="1"/>
</dbReference>
<dbReference type="InterPro" id="IPR051395">
    <property type="entry name" value="Cytochrome_c_Peroxidase/MauG"/>
</dbReference>